<evidence type="ECO:0000256" key="1">
    <source>
        <dbReference type="ARBA" id="ARBA00004571"/>
    </source>
</evidence>
<feature type="signal peptide" evidence="11">
    <location>
        <begin position="1"/>
        <end position="22"/>
    </location>
</feature>
<dbReference type="PANTHER" id="PTHR34501">
    <property type="entry name" value="PROTEIN YDDL-RELATED"/>
    <property type="match status" value="1"/>
</dbReference>
<gene>
    <name evidence="13" type="ORF">SAMN05444168_3249</name>
</gene>
<evidence type="ECO:0000313" key="14">
    <source>
        <dbReference type="Proteomes" id="UP000184693"/>
    </source>
</evidence>
<keyword evidence="4" id="KW-1134">Transmembrane beta strand</keyword>
<dbReference type="OrthoDB" id="8679056at2"/>
<dbReference type="Proteomes" id="UP000184693">
    <property type="component" value="Unassembled WGS sequence"/>
</dbReference>
<dbReference type="InterPro" id="IPR033900">
    <property type="entry name" value="Gram_neg_porin_domain"/>
</dbReference>
<evidence type="ECO:0000256" key="7">
    <source>
        <dbReference type="ARBA" id="ARBA00023065"/>
    </source>
</evidence>
<evidence type="ECO:0000256" key="6">
    <source>
        <dbReference type="ARBA" id="ARBA00022729"/>
    </source>
</evidence>
<dbReference type="Pfam" id="PF13609">
    <property type="entry name" value="Porin_4"/>
    <property type="match status" value="1"/>
</dbReference>
<dbReference type="GO" id="GO:0046930">
    <property type="term" value="C:pore complex"/>
    <property type="evidence" value="ECO:0007669"/>
    <property type="project" value="UniProtKB-KW"/>
</dbReference>
<keyword evidence="6 11" id="KW-0732">Signal</keyword>
<feature type="domain" description="Porin" evidence="12">
    <location>
        <begin position="10"/>
        <end position="324"/>
    </location>
</feature>
<keyword evidence="7" id="KW-0406">Ion transport</keyword>
<keyword evidence="3" id="KW-0813">Transport</keyword>
<dbReference type="SUPFAM" id="SSF56935">
    <property type="entry name" value="Porins"/>
    <property type="match status" value="1"/>
</dbReference>
<comment type="subunit">
    <text evidence="2">Homotrimer.</text>
</comment>
<evidence type="ECO:0000256" key="9">
    <source>
        <dbReference type="ARBA" id="ARBA00023136"/>
    </source>
</evidence>
<keyword evidence="9" id="KW-0472">Membrane</keyword>
<feature type="chain" id="PRO_5012387679" evidence="11">
    <location>
        <begin position="23"/>
        <end position="364"/>
    </location>
</feature>
<proteinExistence type="predicted"/>
<dbReference type="Gene3D" id="2.40.160.10">
    <property type="entry name" value="Porin"/>
    <property type="match status" value="1"/>
</dbReference>
<keyword evidence="10" id="KW-0998">Cell outer membrane</keyword>
<evidence type="ECO:0000313" key="13">
    <source>
        <dbReference type="EMBL" id="SIO18649.1"/>
    </source>
</evidence>
<evidence type="ECO:0000256" key="10">
    <source>
        <dbReference type="ARBA" id="ARBA00023237"/>
    </source>
</evidence>
<dbReference type="CDD" id="cd00342">
    <property type="entry name" value="gram_neg_porins"/>
    <property type="match status" value="1"/>
</dbReference>
<evidence type="ECO:0000256" key="8">
    <source>
        <dbReference type="ARBA" id="ARBA00023114"/>
    </source>
</evidence>
<keyword evidence="5" id="KW-0812">Transmembrane</keyword>
<comment type="subcellular location">
    <subcellularLocation>
        <location evidence="1">Cell outer membrane</location>
        <topology evidence="1">Multi-pass membrane protein</topology>
    </subcellularLocation>
</comment>
<evidence type="ECO:0000259" key="12">
    <source>
        <dbReference type="Pfam" id="PF13609"/>
    </source>
</evidence>
<dbReference type="InterPro" id="IPR023614">
    <property type="entry name" value="Porin_dom_sf"/>
</dbReference>
<dbReference type="GO" id="GO:0009279">
    <property type="term" value="C:cell outer membrane"/>
    <property type="evidence" value="ECO:0007669"/>
    <property type="project" value="UniProtKB-SubCell"/>
</dbReference>
<dbReference type="GO" id="GO:0015288">
    <property type="term" value="F:porin activity"/>
    <property type="evidence" value="ECO:0007669"/>
    <property type="project" value="UniProtKB-KW"/>
</dbReference>
<reference evidence="13 14" key="1">
    <citation type="submission" date="2016-11" db="EMBL/GenBank/DDBJ databases">
        <authorList>
            <person name="Jaros S."/>
            <person name="Januszkiewicz K."/>
            <person name="Wedrychowicz H."/>
        </authorList>
    </citation>
    <scope>NUCLEOTIDE SEQUENCE [LARGE SCALE GENOMIC DNA]</scope>
    <source>
        <strain evidence="13 14">GAS86</strain>
    </source>
</reference>
<dbReference type="GO" id="GO:0006811">
    <property type="term" value="P:monoatomic ion transport"/>
    <property type="evidence" value="ECO:0007669"/>
    <property type="project" value="UniProtKB-KW"/>
</dbReference>
<dbReference type="AlphaFoldDB" id="A0A1N6HG67"/>
<evidence type="ECO:0000256" key="3">
    <source>
        <dbReference type="ARBA" id="ARBA00022448"/>
    </source>
</evidence>
<evidence type="ECO:0000256" key="5">
    <source>
        <dbReference type="ARBA" id="ARBA00022692"/>
    </source>
</evidence>
<sequence>MRAGLLGLFAALGLTFTGAAYAQSSVTLFGLMDNGVSYISNEHGHGLVKANDGVFTPNLWGIKGIEDLGGGLRAIFQLTDQFSVNTGSITPGQQLFSKTSYIGLQDDRYGTFTMGSQYDFMAMSLWASGIDTADDGGFFFGFPAGPFQRLGIPNNPTGELDWDRSEGTAIANTVKYLSPSLGGLTVGAMYGFGNVAGSVGTGNSSSFGLDYLVGNLKLGAAYTDVKYVVTGGPQVSVRNWGVGALYTFDNITLHGLITTVHNMGNGAAAAEMSGGVRWQFTPTWMLSGEYMYLKGNTFLDNNHANQVGATLFYILSKRTTVYVSSIYQIANEGASAEISGITDTGPGSSSNSQTVFRVGIHTVF</sequence>
<evidence type="ECO:0000256" key="4">
    <source>
        <dbReference type="ARBA" id="ARBA00022452"/>
    </source>
</evidence>
<dbReference type="PANTHER" id="PTHR34501:SF9">
    <property type="entry name" value="MAJOR OUTER MEMBRANE PROTEIN P.IA"/>
    <property type="match status" value="1"/>
</dbReference>
<dbReference type="InterPro" id="IPR050298">
    <property type="entry name" value="Gram-neg_bact_OMP"/>
</dbReference>
<keyword evidence="8" id="KW-0626">Porin</keyword>
<dbReference type="EMBL" id="FSRM01000001">
    <property type="protein sequence ID" value="SIO18649.1"/>
    <property type="molecule type" value="Genomic_DNA"/>
</dbReference>
<name>A0A1N6HG67_9BURK</name>
<organism evidence="13 14">
    <name type="scientific">Paraburkholderia phenazinium</name>
    <dbReference type="NCBI Taxonomy" id="60549"/>
    <lineage>
        <taxon>Bacteria</taxon>
        <taxon>Pseudomonadati</taxon>
        <taxon>Pseudomonadota</taxon>
        <taxon>Betaproteobacteria</taxon>
        <taxon>Burkholderiales</taxon>
        <taxon>Burkholderiaceae</taxon>
        <taxon>Paraburkholderia</taxon>
    </lineage>
</organism>
<protein>
    <submittedName>
        <fullName evidence="13">Outer membrane protein (Porin)</fullName>
    </submittedName>
</protein>
<dbReference type="RefSeq" id="WP_074265168.1">
    <property type="nucleotide sequence ID" value="NZ_FSRM01000001.1"/>
</dbReference>
<evidence type="ECO:0000256" key="11">
    <source>
        <dbReference type="SAM" id="SignalP"/>
    </source>
</evidence>
<accession>A0A1N6HG67</accession>
<evidence type="ECO:0000256" key="2">
    <source>
        <dbReference type="ARBA" id="ARBA00011233"/>
    </source>
</evidence>